<reference evidence="2 3" key="1">
    <citation type="submission" date="2014-11" db="EMBL/GenBank/DDBJ databases">
        <authorList>
            <person name="Wibberg Daniel"/>
        </authorList>
    </citation>
    <scope>NUCLEOTIDE SEQUENCE [LARGE SCALE GENOMIC DNA]</scope>
    <source>
        <strain evidence="2">Rhizoctonia solani AG1-IB 7/3/14</strain>
    </source>
</reference>
<organism evidence="2 3">
    <name type="scientific">Thanatephorus cucumeris (strain AG1-IB / isolate 7/3/14)</name>
    <name type="common">Lettuce bottom rot fungus</name>
    <name type="synonym">Rhizoctonia solani</name>
    <dbReference type="NCBI Taxonomy" id="1108050"/>
    <lineage>
        <taxon>Eukaryota</taxon>
        <taxon>Fungi</taxon>
        <taxon>Dikarya</taxon>
        <taxon>Basidiomycota</taxon>
        <taxon>Agaricomycotina</taxon>
        <taxon>Agaricomycetes</taxon>
        <taxon>Cantharellales</taxon>
        <taxon>Ceratobasidiaceae</taxon>
        <taxon>Rhizoctonia</taxon>
        <taxon>Rhizoctonia solani AG-1</taxon>
    </lineage>
</organism>
<keyword evidence="3" id="KW-1185">Reference proteome</keyword>
<evidence type="ECO:0000313" key="2">
    <source>
        <dbReference type="EMBL" id="CEL59699.1"/>
    </source>
</evidence>
<dbReference type="EMBL" id="LN679103">
    <property type="protein sequence ID" value="CEL59699.1"/>
    <property type="molecule type" value="Genomic_DNA"/>
</dbReference>
<dbReference type="OrthoDB" id="3187013at2759"/>
<dbReference type="Proteomes" id="UP000059188">
    <property type="component" value="Unassembled WGS sequence"/>
</dbReference>
<dbReference type="Gene3D" id="2.80.10.50">
    <property type="match status" value="1"/>
</dbReference>
<evidence type="ECO:0000313" key="3">
    <source>
        <dbReference type="Proteomes" id="UP000059188"/>
    </source>
</evidence>
<gene>
    <name evidence="2" type="ORF">RSOLAG1IB_03632</name>
</gene>
<sequence>MAYQRPPEPGTYFIQNVAAPKNVIEVPTYNEERAVCSPRIVEPAPNQQWYIQRSGRGYKIKNVKYSVYLSSYSAKPKNATPIGTSPSHGPTDWYILRTHDGFMIEYGETEMAVDLHYGYDAPGNPMHLWSTLPQNTAQRWKFERVSDDVGGELEETVEDRITALCDQLREKDVIIATRDAEITMKDRLLAQKERELWDALQSRREVPPRVIQGQLAEMRLKIDDMRYLVESCGEHPDPPNNTS</sequence>
<dbReference type="SUPFAM" id="SSF50370">
    <property type="entry name" value="Ricin B-like lectins"/>
    <property type="match status" value="1"/>
</dbReference>
<dbReference type="InterPro" id="IPR035992">
    <property type="entry name" value="Ricin_B-like_lectins"/>
</dbReference>
<name>A0A0B7FS43_THACB</name>
<proteinExistence type="predicted"/>
<dbReference type="InterPro" id="IPR000772">
    <property type="entry name" value="Ricin_B_lectin"/>
</dbReference>
<dbReference type="AlphaFoldDB" id="A0A0B7FS43"/>
<accession>A0A0B7FS43</accession>
<evidence type="ECO:0000259" key="1">
    <source>
        <dbReference type="Pfam" id="PF14200"/>
    </source>
</evidence>
<protein>
    <recommendedName>
        <fullName evidence="1">Ricin B lectin domain-containing protein</fullName>
    </recommendedName>
</protein>
<feature type="domain" description="Ricin B lectin" evidence="1">
    <location>
        <begin position="45"/>
        <end position="129"/>
    </location>
</feature>
<dbReference type="Pfam" id="PF14200">
    <property type="entry name" value="RicinB_lectin_2"/>
    <property type="match status" value="1"/>
</dbReference>